<sequence>MHCRWSLLVKTVYACVAGALNEPPNAKAVFSSMHPNTPNMAFASAFGGVSLLAAPRRARLPHHISDKHICASAAGRNLDRSQSKRGESTEDKWTTEKIRAPRRQRGGGRERRGSVRIQGKYYRPKALPPQPPGLRVSSGTARGRKIKSPNVYLRPMMAKVREALFSMLEMFQVLRSDCVTLDLFAGSGSIGIESLSRGMGRAVFVDAAHECTETIEENLINCRFDAQGQTVCARVENFVKNGAKLNNNQHYNLITVTPPYEEVNYSDLMTAIALSDCVGEDTFVVVEYPVELKSLPPVIGHRLIGLRNRRSHVALVSGG</sequence>
<dbReference type="InterPro" id="IPR029063">
    <property type="entry name" value="SAM-dependent_MTases_sf"/>
</dbReference>
<dbReference type="EMBL" id="HG002309">
    <property type="protein sequence ID" value="CDF41077.1"/>
    <property type="molecule type" value="Genomic_DNA"/>
</dbReference>
<dbReference type="OMA" id="CTFVDMS"/>
<evidence type="ECO:0000256" key="3">
    <source>
        <dbReference type="SAM" id="MobiDB-lite"/>
    </source>
</evidence>
<evidence type="ECO:0000256" key="4">
    <source>
        <dbReference type="SAM" id="SignalP"/>
    </source>
</evidence>
<dbReference type="OrthoDB" id="3548at2759"/>
<name>R7QRG5_CHOCR</name>
<dbReference type="AlphaFoldDB" id="R7QRG5"/>
<gene>
    <name evidence="5" type="ORF">CHC_T00007305001</name>
</gene>
<dbReference type="STRING" id="2769.R7QRG5"/>
<dbReference type="PANTHER" id="PTHR43542">
    <property type="entry name" value="METHYLTRANSFERASE"/>
    <property type="match status" value="1"/>
</dbReference>
<dbReference type="PhylomeDB" id="R7QRG5"/>
<keyword evidence="6" id="KW-1185">Reference proteome</keyword>
<evidence type="ECO:0000256" key="1">
    <source>
        <dbReference type="ARBA" id="ARBA00022603"/>
    </source>
</evidence>
<dbReference type="KEGG" id="ccp:CHC_T00007305001"/>
<evidence type="ECO:0000256" key="2">
    <source>
        <dbReference type="ARBA" id="ARBA00022679"/>
    </source>
</evidence>
<organism evidence="5 6">
    <name type="scientific">Chondrus crispus</name>
    <name type="common">Carrageen Irish moss</name>
    <name type="synonym">Polymorpha crispa</name>
    <dbReference type="NCBI Taxonomy" id="2769"/>
    <lineage>
        <taxon>Eukaryota</taxon>
        <taxon>Rhodophyta</taxon>
        <taxon>Florideophyceae</taxon>
        <taxon>Rhodymeniophycidae</taxon>
        <taxon>Gigartinales</taxon>
        <taxon>Gigartinaceae</taxon>
        <taxon>Chondrus</taxon>
    </lineage>
</organism>
<dbReference type="GeneID" id="17319113"/>
<dbReference type="Pfam" id="PF03602">
    <property type="entry name" value="Cons_hypoth95"/>
    <property type="match status" value="1"/>
</dbReference>
<feature type="chain" id="PRO_5004454830" evidence="4">
    <location>
        <begin position="19"/>
        <end position="319"/>
    </location>
</feature>
<keyword evidence="2" id="KW-0808">Transferase</keyword>
<feature type="region of interest" description="Disordered" evidence="3">
    <location>
        <begin position="75"/>
        <end position="142"/>
    </location>
</feature>
<dbReference type="RefSeq" id="XP_005711371.1">
    <property type="nucleotide sequence ID" value="XM_005711314.1"/>
</dbReference>
<protein>
    <submittedName>
        <fullName evidence="5">Uncharacterized protein</fullName>
    </submittedName>
</protein>
<accession>R7QRG5</accession>
<dbReference type="Proteomes" id="UP000012073">
    <property type="component" value="Unassembled WGS sequence"/>
</dbReference>
<proteinExistence type="predicted"/>
<feature type="compositionally biased region" description="Basic and acidic residues" evidence="3">
    <location>
        <begin position="77"/>
        <end position="99"/>
    </location>
</feature>
<keyword evidence="1" id="KW-0489">Methyltransferase</keyword>
<dbReference type="GO" id="GO:0008168">
    <property type="term" value="F:methyltransferase activity"/>
    <property type="evidence" value="ECO:0007669"/>
    <property type="project" value="UniProtKB-KW"/>
</dbReference>
<dbReference type="Gramene" id="CDF41077">
    <property type="protein sequence ID" value="CDF41077"/>
    <property type="gene ID" value="CHC_T00007305001"/>
</dbReference>
<feature type="signal peptide" evidence="4">
    <location>
        <begin position="1"/>
        <end position="18"/>
    </location>
</feature>
<dbReference type="InterPro" id="IPR004398">
    <property type="entry name" value="RNA_MeTrfase_RsmD"/>
</dbReference>
<dbReference type="PANTHER" id="PTHR43542:SF1">
    <property type="entry name" value="METHYLTRANSFERASE"/>
    <property type="match status" value="1"/>
</dbReference>
<reference evidence="6" key="1">
    <citation type="journal article" date="2013" name="Proc. Natl. Acad. Sci. U.S.A.">
        <title>Genome structure and metabolic features in the red seaweed Chondrus crispus shed light on evolution of the Archaeplastida.</title>
        <authorList>
            <person name="Collen J."/>
            <person name="Porcel B."/>
            <person name="Carre W."/>
            <person name="Ball S.G."/>
            <person name="Chaparro C."/>
            <person name="Tonon T."/>
            <person name="Barbeyron T."/>
            <person name="Michel G."/>
            <person name="Noel B."/>
            <person name="Valentin K."/>
            <person name="Elias M."/>
            <person name="Artiguenave F."/>
            <person name="Arun A."/>
            <person name="Aury J.M."/>
            <person name="Barbosa-Neto J.F."/>
            <person name="Bothwell J.H."/>
            <person name="Bouget F.Y."/>
            <person name="Brillet L."/>
            <person name="Cabello-Hurtado F."/>
            <person name="Capella-Gutierrez S."/>
            <person name="Charrier B."/>
            <person name="Cladiere L."/>
            <person name="Cock J.M."/>
            <person name="Coelho S.M."/>
            <person name="Colleoni C."/>
            <person name="Czjzek M."/>
            <person name="Da Silva C."/>
            <person name="Delage L."/>
            <person name="Denoeud F."/>
            <person name="Deschamps P."/>
            <person name="Dittami S.M."/>
            <person name="Gabaldon T."/>
            <person name="Gachon C.M."/>
            <person name="Groisillier A."/>
            <person name="Herve C."/>
            <person name="Jabbari K."/>
            <person name="Katinka M."/>
            <person name="Kloareg B."/>
            <person name="Kowalczyk N."/>
            <person name="Labadie K."/>
            <person name="Leblanc C."/>
            <person name="Lopez P.J."/>
            <person name="McLachlan D.H."/>
            <person name="Meslet-Cladiere L."/>
            <person name="Moustafa A."/>
            <person name="Nehr Z."/>
            <person name="Nyvall Collen P."/>
            <person name="Panaud O."/>
            <person name="Partensky F."/>
            <person name="Poulain J."/>
            <person name="Rensing S.A."/>
            <person name="Rousvoal S."/>
            <person name="Samson G."/>
            <person name="Symeonidi A."/>
            <person name="Weissenbach J."/>
            <person name="Zambounis A."/>
            <person name="Wincker P."/>
            <person name="Boyen C."/>
        </authorList>
    </citation>
    <scope>NUCLEOTIDE SEQUENCE [LARGE SCALE GENOMIC DNA]</scope>
    <source>
        <strain evidence="6">cv. Stackhouse</strain>
    </source>
</reference>
<evidence type="ECO:0000313" key="5">
    <source>
        <dbReference type="EMBL" id="CDF41077.1"/>
    </source>
</evidence>
<keyword evidence="4" id="KW-0732">Signal</keyword>
<evidence type="ECO:0000313" key="6">
    <source>
        <dbReference type="Proteomes" id="UP000012073"/>
    </source>
</evidence>
<dbReference type="Gene3D" id="3.40.50.150">
    <property type="entry name" value="Vaccinia Virus protein VP39"/>
    <property type="match status" value="1"/>
</dbReference>
<dbReference type="GO" id="GO:0031167">
    <property type="term" value="P:rRNA methylation"/>
    <property type="evidence" value="ECO:0007669"/>
    <property type="project" value="InterPro"/>
</dbReference>
<dbReference type="SUPFAM" id="SSF53335">
    <property type="entry name" value="S-adenosyl-L-methionine-dependent methyltransferases"/>
    <property type="match status" value="1"/>
</dbReference>